<dbReference type="Gene3D" id="2.40.50.1020">
    <property type="entry name" value="LytTr DNA-binding domain"/>
    <property type="match status" value="1"/>
</dbReference>
<dbReference type="SMART" id="SM00448">
    <property type="entry name" value="REC"/>
    <property type="match status" value="1"/>
</dbReference>
<protein>
    <submittedName>
        <fullName evidence="3">Response regulator transcription factor</fullName>
    </submittedName>
</protein>
<reference evidence="3 4" key="1">
    <citation type="submission" date="2019-02" db="EMBL/GenBank/DDBJ databases">
        <title>Isolation and identification of novel species under the genus Muribaculum.</title>
        <authorList>
            <person name="Miyake S."/>
            <person name="Ding Y."/>
            <person name="Low A."/>
            <person name="Soh M."/>
            <person name="Seedorf H."/>
        </authorList>
    </citation>
    <scope>NUCLEOTIDE SEQUENCE [LARGE SCALE GENOMIC DNA]</scope>
    <source>
        <strain evidence="3 4">TLL-A3</strain>
    </source>
</reference>
<dbReference type="EMBL" id="SJSA01000002">
    <property type="protein sequence ID" value="TGG37022.1"/>
    <property type="molecule type" value="Genomic_DNA"/>
</dbReference>
<keyword evidence="4" id="KW-1185">Reference proteome</keyword>
<keyword evidence="1" id="KW-0597">Phosphoprotein</keyword>
<dbReference type="SMART" id="SM00850">
    <property type="entry name" value="LytTR"/>
    <property type="match status" value="1"/>
</dbReference>
<comment type="caution">
    <text evidence="3">The sequence shown here is derived from an EMBL/GenBank/DDBJ whole genome shotgun (WGS) entry which is preliminary data.</text>
</comment>
<dbReference type="PROSITE" id="PS50110">
    <property type="entry name" value="RESPONSE_REGULATORY"/>
    <property type="match status" value="1"/>
</dbReference>
<sequence>MLLKTLIIDDEPIALEKLRSYVGKVPTLELVGACGNGFEAIDFLSQVDVDLIITDINMPDLNGLDFIKTLSKPPMVIFTTAYSQYAVDSYKVSAIDYLLKPYGFVDFNKAVNKAIEVYSSRCHQHMESVSVDTSDSIFIKVDYRYVRVALADIRFIKGYGEYLQIYISGKTSPLVTLSSFASIRGLLTDDFLQVHRSYIVNMNQVEQIERNRVVMDHDNFIPVGDSYKTMFQEYLMSHSIGKGRK</sequence>
<proteinExistence type="predicted"/>
<evidence type="ECO:0000256" key="1">
    <source>
        <dbReference type="PROSITE-ProRule" id="PRU00169"/>
    </source>
</evidence>
<dbReference type="Proteomes" id="UP000297635">
    <property type="component" value="Unassembled WGS sequence"/>
</dbReference>
<evidence type="ECO:0000313" key="4">
    <source>
        <dbReference type="Proteomes" id="UP000297635"/>
    </source>
</evidence>
<accession>A0A4Z0V1K1</accession>
<dbReference type="InterPro" id="IPR011006">
    <property type="entry name" value="CheY-like_superfamily"/>
</dbReference>
<organism evidence="3 4">
    <name type="scientific">Duncaniella freteri</name>
    <dbReference type="NCBI Taxonomy" id="2530391"/>
    <lineage>
        <taxon>Bacteria</taxon>
        <taxon>Pseudomonadati</taxon>
        <taxon>Bacteroidota</taxon>
        <taxon>Bacteroidia</taxon>
        <taxon>Bacteroidales</taxon>
        <taxon>Muribaculaceae</taxon>
        <taxon>Duncaniella</taxon>
    </lineage>
</organism>
<dbReference type="Pfam" id="PF04397">
    <property type="entry name" value="LytTR"/>
    <property type="match status" value="1"/>
</dbReference>
<feature type="modified residue" description="4-aspartylphosphate" evidence="1">
    <location>
        <position position="55"/>
    </location>
</feature>
<dbReference type="Gene3D" id="3.40.50.2300">
    <property type="match status" value="1"/>
</dbReference>
<evidence type="ECO:0000259" key="2">
    <source>
        <dbReference type="PROSITE" id="PS50110"/>
    </source>
</evidence>
<feature type="domain" description="Response regulatory" evidence="2">
    <location>
        <begin position="4"/>
        <end position="115"/>
    </location>
</feature>
<dbReference type="InterPro" id="IPR001789">
    <property type="entry name" value="Sig_transdc_resp-reg_receiver"/>
</dbReference>
<gene>
    <name evidence="3" type="ORF">EZ315_14510</name>
</gene>
<evidence type="ECO:0000313" key="3">
    <source>
        <dbReference type="EMBL" id="TGG37022.1"/>
    </source>
</evidence>
<dbReference type="SUPFAM" id="SSF52172">
    <property type="entry name" value="CheY-like"/>
    <property type="match status" value="1"/>
</dbReference>
<dbReference type="PANTHER" id="PTHR37299">
    <property type="entry name" value="TRANSCRIPTIONAL REGULATOR-RELATED"/>
    <property type="match status" value="1"/>
</dbReference>
<dbReference type="AlphaFoldDB" id="A0A4Z0V1K1"/>
<dbReference type="GO" id="GO:0000156">
    <property type="term" value="F:phosphorelay response regulator activity"/>
    <property type="evidence" value="ECO:0007669"/>
    <property type="project" value="InterPro"/>
</dbReference>
<dbReference type="GO" id="GO:0003677">
    <property type="term" value="F:DNA binding"/>
    <property type="evidence" value="ECO:0007669"/>
    <property type="project" value="InterPro"/>
</dbReference>
<dbReference type="InterPro" id="IPR007492">
    <property type="entry name" value="LytTR_DNA-bd_dom"/>
</dbReference>
<name>A0A4Z0V1K1_9BACT</name>
<dbReference type="RefSeq" id="WP_135472714.1">
    <property type="nucleotide sequence ID" value="NZ_CASJDB010000056.1"/>
</dbReference>
<dbReference type="GeneID" id="82151001"/>
<dbReference type="PANTHER" id="PTHR37299:SF1">
    <property type="entry name" value="STAGE 0 SPORULATION PROTEIN A HOMOLOG"/>
    <property type="match status" value="1"/>
</dbReference>
<dbReference type="Pfam" id="PF00072">
    <property type="entry name" value="Response_reg"/>
    <property type="match status" value="1"/>
</dbReference>
<dbReference type="InterPro" id="IPR046947">
    <property type="entry name" value="LytR-like"/>
</dbReference>